<evidence type="ECO:0000313" key="2">
    <source>
        <dbReference type="Proteomes" id="UP000003531"/>
    </source>
</evidence>
<gene>
    <name evidence="1" type="ORF">HMPREF0545_1409</name>
</gene>
<reference evidence="1 2" key="1">
    <citation type="submission" date="2009-01" db="EMBL/GenBank/DDBJ databases">
        <authorList>
            <person name="Qin X."/>
            <person name="Bachman B."/>
            <person name="Battles P."/>
            <person name="Bell A."/>
            <person name="Bess C."/>
            <person name="Bickham C."/>
            <person name="Chaboub L."/>
            <person name="Chen D."/>
            <person name="Coyle M."/>
            <person name="Deiros D.R."/>
            <person name="Dinh H."/>
            <person name="Forbes L."/>
            <person name="Fowler G."/>
            <person name="Francisco L."/>
            <person name="Fu Q."/>
            <person name="Gubbala S."/>
            <person name="Hale W."/>
            <person name="Han Y."/>
            <person name="Hemphill L."/>
            <person name="Highlander S.K."/>
            <person name="Hirani K."/>
            <person name="Hogues M."/>
            <person name="Jackson L."/>
            <person name="Jakkamsetti A."/>
            <person name="Javaid M."/>
            <person name="Jiang H."/>
            <person name="Korchina V."/>
            <person name="Kovar C."/>
            <person name="Lara F."/>
            <person name="Lee S."/>
            <person name="Mata R."/>
            <person name="Mathew T."/>
            <person name="Moen C."/>
            <person name="Morales K."/>
            <person name="Munidasa M."/>
            <person name="Nazareth L."/>
            <person name="Ngo R."/>
            <person name="Nguyen L."/>
            <person name="Okwuonu G."/>
            <person name="Ongeri F."/>
            <person name="Patil S."/>
            <person name="Petrosino J."/>
            <person name="Pham C."/>
            <person name="Pham P."/>
            <person name="Pu L.-L."/>
            <person name="Puazo M."/>
            <person name="Raj R."/>
            <person name="Reid J."/>
            <person name="Rouhana J."/>
            <person name="Saada N."/>
            <person name="Shang Y."/>
            <person name="Simmons D."/>
            <person name="Thornton R."/>
            <person name="Warren J."/>
            <person name="Weissenberger G."/>
            <person name="Zhang J."/>
            <person name="Zhang L."/>
            <person name="Zhou C."/>
            <person name="Zhu D."/>
            <person name="Muzny D."/>
            <person name="Worley K."/>
            <person name="Gibbs R."/>
        </authorList>
    </citation>
    <scope>NUCLEOTIDE SEQUENCE [LARGE SCALE GENOMIC DNA]</scope>
    <source>
        <strain evidence="1 2">ATCC 11741</strain>
    </source>
</reference>
<organism evidence="1 2">
    <name type="scientific">Ligilactobacillus salivarius DSM 20555 = ATCC 11741</name>
    <dbReference type="NCBI Taxonomy" id="1423799"/>
    <lineage>
        <taxon>Bacteria</taxon>
        <taxon>Bacillati</taxon>
        <taxon>Bacillota</taxon>
        <taxon>Bacilli</taxon>
        <taxon>Lactobacillales</taxon>
        <taxon>Lactobacillaceae</taxon>
        <taxon>Ligilactobacillus</taxon>
    </lineage>
</organism>
<name>C2EID7_9LACO</name>
<dbReference type="Proteomes" id="UP000003531">
    <property type="component" value="Unassembled WGS sequence"/>
</dbReference>
<dbReference type="GO" id="GO:0006355">
    <property type="term" value="P:regulation of DNA-templated transcription"/>
    <property type="evidence" value="ECO:0007669"/>
    <property type="project" value="InterPro"/>
</dbReference>
<protein>
    <submittedName>
        <fullName evidence="1">Addiction module antitoxin, RelB/DinJ family</fullName>
    </submittedName>
</protein>
<dbReference type="HOGENOM" id="CLU_154558_2_0_9"/>
<proteinExistence type="predicted"/>
<dbReference type="Pfam" id="PF04221">
    <property type="entry name" value="RelB"/>
    <property type="match status" value="1"/>
</dbReference>
<dbReference type="AlphaFoldDB" id="C2EID7"/>
<dbReference type="EMBL" id="ACGT01000030">
    <property type="protein sequence ID" value="EEJ73665.1"/>
    <property type="molecule type" value="Genomic_DNA"/>
</dbReference>
<dbReference type="PATRIC" id="fig|1423799.3.peg.421"/>
<dbReference type="Gene3D" id="1.10.1220.10">
    <property type="entry name" value="Met repressor-like"/>
    <property type="match status" value="1"/>
</dbReference>
<dbReference type="InterPro" id="IPR007337">
    <property type="entry name" value="RelB/DinJ"/>
</dbReference>
<sequence length="120" mass="13585">MKYAVIILVKNSSENIIILFVRQKLYNSREVSDMENGRINTRINSDIKIKAEKYLAEHGLTLSEFVRIAVTTVANNGLPNNWGIPSPEINQSILEMVDDLNDPKLKRANSLSELESLLNE</sequence>
<evidence type="ECO:0000313" key="1">
    <source>
        <dbReference type="EMBL" id="EEJ73665.1"/>
    </source>
</evidence>
<dbReference type="InterPro" id="IPR013321">
    <property type="entry name" value="Arc_rbn_hlx_hlx"/>
</dbReference>
<accession>C2EID7</accession>
<comment type="caution">
    <text evidence="1">The sequence shown here is derived from an EMBL/GenBank/DDBJ whole genome shotgun (WGS) entry which is preliminary data.</text>
</comment>